<dbReference type="InterPro" id="IPR008279">
    <property type="entry name" value="PEP-util_enz_mobile_dom"/>
</dbReference>
<dbReference type="Gene3D" id="3.50.30.10">
    <property type="entry name" value="Phosphohistidine domain"/>
    <property type="match status" value="1"/>
</dbReference>
<proteinExistence type="predicted"/>
<accession>A0ABW2I7E8</accession>
<dbReference type="Pfam" id="PF01326">
    <property type="entry name" value="PPDK_N"/>
    <property type="match status" value="1"/>
</dbReference>
<gene>
    <name evidence="3" type="ORF">ACFQPC_02630</name>
</gene>
<sequence length="1007" mass="110606">MKPHLIILGAGRSRGDGLPLGLQRVTLERRVLDWQLDAFSQLSPEVSFVGGYDIAQVMQHFPGLAYHFNRDWESTGSLASLALALDALEDLEEGRRDLYIAYSDILLRPALVQALAAGASDICSIAVDSKPPLKAGKQPESITLDDGSHEFVGLIRVPASQTQAFRSATIDIAASAKQAHLSALVERLQLTHPHIRLNGVAAGGLWAHAEHGKSVAQFVLGSKAATLARLQNRVTHSKILALEYFTRMDYTNRRDEILARLAERFAQERFLIVRSSATDEDGFANANAGRYHSELNVTTSSLGSAIDLVFASYSGEDPLDEVLVQPQLDEVRASGVIFTRVLETGAPYRVFNYTEGSDTAAITAGYSRDSITQYVYRQAGADTLARLPALTRQLLTVADEIEEYVCHDALDIEFAVDASGQVYTLQVRPLMIDDAYQDRSHDGEIQDCLQSMHAALHALSSPPPGQAGRETAWSVMADWNPAEILGRTPGPLALDLYRHIITDRIWAVQRHEVGYRDLRAWPLIRSFAGQAFVDVRSSVNSFIPASVSEELAQRMSEYAINKLKADKSLHDKLEFELIPTCLDFNFAEWQQRYQAAHVCSESEAKQLESSLRKVTSNIVTRAATDLTAAKALEVRCPELVRPFAPLSDWLRHTLHICAEEGTLTFAHLARAGFVAAALLRSATRIGILQESRCAALMESIPGIGKMLTDSALSVRSGDLSKQALIEKFGHLRPGTYDISTPAYRDRPEEYLDPIIASAHSAPALPFAWTSEESTALNSALKDLDIGLNADTLLDFVRTATVGREYAKFVFTRLLSAVLDKLAVEGLALGIAPDRLESMPLHVWLEESVLTWGKADSRAFLIELTERRHQQHRLAGMMLLPPVITELSEIESFAIPASNPTFITVRQVRAPLRLIFPGEVVKRSHVENCVVAIANADPGFDYLFALGISGLITAFGGPNSHMAIRASEFSIPAVIGIGEQALGCLRDGTFIDLDCQKKRWQQEGITCA</sequence>
<dbReference type="Pfam" id="PF00391">
    <property type="entry name" value="PEP-utilizers"/>
    <property type="match status" value="1"/>
</dbReference>
<dbReference type="InterPro" id="IPR036637">
    <property type="entry name" value="Phosphohistidine_dom_sf"/>
</dbReference>
<protein>
    <submittedName>
        <fullName evidence="3">PEP-utilizing enzyme</fullName>
    </submittedName>
</protein>
<dbReference type="PANTHER" id="PTHR43615:SF1">
    <property type="entry name" value="PPDK_N DOMAIN-CONTAINING PROTEIN"/>
    <property type="match status" value="1"/>
</dbReference>
<dbReference type="EMBL" id="JBHTBU010000001">
    <property type="protein sequence ID" value="MFC7286923.1"/>
    <property type="molecule type" value="Genomic_DNA"/>
</dbReference>
<dbReference type="InterPro" id="IPR029044">
    <property type="entry name" value="Nucleotide-diphossugar_trans"/>
</dbReference>
<evidence type="ECO:0000313" key="3">
    <source>
        <dbReference type="EMBL" id="MFC7286923.1"/>
    </source>
</evidence>
<organism evidence="3 4">
    <name type="scientific">Herminiimonas glaciei</name>
    <dbReference type="NCBI Taxonomy" id="523788"/>
    <lineage>
        <taxon>Bacteria</taxon>
        <taxon>Pseudomonadati</taxon>
        <taxon>Pseudomonadota</taxon>
        <taxon>Betaproteobacteria</taxon>
        <taxon>Burkholderiales</taxon>
        <taxon>Oxalobacteraceae</taxon>
        <taxon>Herminiimonas</taxon>
    </lineage>
</organism>
<comment type="caution">
    <text evidence="3">The sequence shown here is derived from an EMBL/GenBank/DDBJ whole genome shotgun (WGS) entry which is preliminary data.</text>
</comment>
<dbReference type="InterPro" id="IPR013815">
    <property type="entry name" value="ATP_grasp_subdomain_1"/>
</dbReference>
<dbReference type="Gene3D" id="3.90.550.10">
    <property type="entry name" value="Spore Coat Polysaccharide Biosynthesis Protein SpsA, Chain A"/>
    <property type="match status" value="1"/>
</dbReference>
<name>A0ABW2I7E8_9BURK</name>
<feature type="domain" description="Pyruvate phosphate dikinase AMP/ATP-binding" evidence="2">
    <location>
        <begin position="256"/>
        <end position="316"/>
    </location>
</feature>
<dbReference type="Gene3D" id="3.30.470.20">
    <property type="entry name" value="ATP-grasp fold, B domain"/>
    <property type="match status" value="1"/>
</dbReference>
<dbReference type="SUPFAM" id="SSF52009">
    <property type="entry name" value="Phosphohistidine domain"/>
    <property type="match status" value="1"/>
</dbReference>
<dbReference type="RefSeq" id="WP_382270089.1">
    <property type="nucleotide sequence ID" value="NZ_JBHTBU010000001.1"/>
</dbReference>
<dbReference type="InterPro" id="IPR002192">
    <property type="entry name" value="PPDK_AMP/ATP-bd"/>
</dbReference>
<keyword evidence="4" id="KW-1185">Reference proteome</keyword>
<dbReference type="PANTHER" id="PTHR43615">
    <property type="entry name" value="PHOSPHOENOLPYRUVATE SYNTHASE-RELATED"/>
    <property type="match status" value="1"/>
</dbReference>
<dbReference type="SUPFAM" id="SSF56059">
    <property type="entry name" value="Glutathione synthetase ATP-binding domain-like"/>
    <property type="match status" value="1"/>
</dbReference>
<dbReference type="SUPFAM" id="SSF53448">
    <property type="entry name" value="Nucleotide-diphospho-sugar transferases"/>
    <property type="match status" value="1"/>
</dbReference>
<dbReference type="NCBIfam" id="NF004508">
    <property type="entry name" value="PRK05849.1"/>
    <property type="match status" value="1"/>
</dbReference>
<dbReference type="Proteomes" id="UP001596542">
    <property type="component" value="Unassembled WGS sequence"/>
</dbReference>
<evidence type="ECO:0000259" key="2">
    <source>
        <dbReference type="Pfam" id="PF01326"/>
    </source>
</evidence>
<evidence type="ECO:0000259" key="1">
    <source>
        <dbReference type="Pfam" id="PF00391"/>
    </source>
</evidence>
<dbReference type="Gene3D" id="3.30.1490.20">
    <property type="entry name" value="ATP-grasp fold, A domain"/>
    <property type="match status" value="1"/>
</dbReference>
<evidence type="ECO:0000313" key="4">
    <source>
        <dbReference type="Proteomes" id="UP001596542"/>
    </source>
</evidence>
<feature type="domain" description="PEP-utilising enzyme mobile" evidence="1">
    <location>
        <begin position="926"/>
        <end position="996"/>
    </location>
</feature>
<reference evidence="4" key="1">
    <citation type="journal article" date="2019" name="Int. J. Syst. Evol. Microbiol.">
        <title>The Global Catalogue of Microorganisms (GCM) 10K type strain sequencing project: providing services to taxonomists for standard genome sequencing and annotation.</title>
        <authorList>
            <consortium name="The Broad Institute Genomics Platform"/>
            <consortium name="The Broad Institute Genome Sequencing Center for Infectious Disease"/>
            <person name="Wu L."/>
            <person name="Ma J."/>
        </authorList>
    </citation>
    <scope>NUCLEOTIDE SEQUENCE [LARGE SCALE GENOMIC DNA]</scope>
    <source>
        <strain evidence="4">KACC 12508</strain>
    </source>
</reference>
<dbReference type="InterPro" id="IPR051549">
    <property type="entry name" value="PEP_Utilizing_Enz"/>
</dbReference>